<evidence type="ECO:0000256" key="3">
    <source>
        <dbReference type="SAM" id="MobiDB-lite"/>
    </source>
</evidence>
<dbReference type="InterPro" id="IPR023795">
    <property type="entry name" value="Serpin_CS"/>
</dbReference>
<evidence type="ECO:0000256" key="1">
    <source>
        <dbReference type="ARBA" id="ARBA00009500"/>
    </source>
</evidence>
<dbReference type="SUPFAM" id="SSF56574">
    <property type="entry name" value="Serpins"/>
    <property type="match status" value="1"/>
</dbReference>
<dbReference type="eggNOG" id="KOG2392">
    <property type="taxonomic scope" value="Eukaryota"/>
</dbReference>
<evidence type="ECO:0000313" key="6">
    <source>
        <dbReference type="Proteomes" id="UP000029121"/>
    </source>
</evidence>
<dbReference type="InterPro" id="IPR042178">
    <property type="entry name" value="Serpin_sf_1"/>
</dbReference>
<dbReference type="GO" id="GO:0004867">
    <property type="term" value="F:serine-type endopeptidase inhibitor activity"/>
    <property type="evidence" value="ECO:0007669"/>
    <property type="project" value="InterPro"/>
</dbReference>
<name>R0HEP4_9BRAS</name>
<dbReference type="PROSITE" id="PS00284">
    <property type="entry name" value="SERPIN"/>
    <property type="match status" value="1"/>
</dbReference>
<dbReference type="Gene3D" id="3.30.497.10">
    <property type="entry name" value="Antithrombin, subunit I, domain 2"/>
    <property type="match status" value="1"/>
</dbReference>
<dbReference type="PANTHER" id="PTHR11461:SF347">
    <property type="entry name" value="SERINE PROTEASE INHIBITOR (SERPIN) FAMILY PROTEIN-RELATED"/>
    <property type="match status" value="1"/>
</dbReference>
<sequence>MDLKRKNQELTTVEASLSKRKRKKKQKMDLQEAMKKQNDVALLLVGKVISAVAKHSNLVFSPALINSVLTMTAATTETETLRSFILSFLKSSSTDELNAVFREIASVILVDGSKRGGPKISAVNGVWIEKSFSCNPEWKDLFENFFKATFSQVDFRSKAEEVRMEVNSWASRHTNGLIKSVLPHGSVTDETIWIYGNALYFKGAWEEKFNKSMTKRKPFHLVNGKQVHVPFMKSYERQYIGVYNGFKVLRLPYRQGDNDTSRQFSMYIYLPDENDGLDNLVEKMTSTDGFLDNHIPSWTVEVGDFRIPKFKIEFGFKASSVFDFDLGVSLYQKALVEIDEKGTEAAAATYMVGNKVSLCSRRHTPLRIDFVADHPFFFMIREDKTGTVLFAGQIFDPS</sequence>
<dbReference type="InterPro" id="IPR023796">
    <property type="entry name" value="Serpin_dom"/>
</dbReference>
<dbReference type="GO" id="GO:0005615">
    <property type="term" value="C:extracellular space"/>
    <property type="evidence" value="ECO:0007669"/>
    <property type="project" value="InterPro"/>
</dbReference>
<dbReference type="Pfam" id="PF00079">
    <property type="entry name" value="Serpin"/>
    <property type="match status" value="1"/>
</dbReference>
<dbReference type="KEGG" id="crb:17882259"/>
<dbReference type="CDD" id="cd02043">
    <property type="entry name" value="serpinP_plants"/>
    <property type="match status" value="1"/>
</dbReference>
<dbReference type="OrthoDB" id="671595at2759"/>
<reference evidence="6" key="1">
    <citation type="journal article" date="2013" name="Nat. Genet.">
        <title>The Capsella rubella genome and the genomic consequences of rapid mating system evolution.</title>
        <authorList>
            <person name="Slotte T."/>
            <person name="Hazzouri K.M."/>
            <person name="Agren J.A."/>
            <person name="Koenig D."/>
            <person name="Maumus F."/>
            <person name="Guo Y.L."/>
            <person name="Steige K."/>
            <person name="Platts A.E."/>
            <person name="Escobar J.S."/>
            <person name="Newman L.K."/>
            <person name="Wang W."/>
            <person name="Mandakova T."/>
            <person name="Vello E."/>
            <person name="Smith L.M."/>
            <person name="Henz S.R."/>
            <person name="Steffen J."/>
            <person name="Takuno S."/>
            <person name="Brandvain Y."/>
            <person name="Coop G."/>
            <person name="Andolfatto P."/>
            <person name="Hu T.T."/>
            <person name="Blanchette M."/>
            <person name="Clark R.M."/>
            <person name="Quesneville H."/>
            <person name="Nordborg M."/>
            <person name="Gaut B.S."/>
            <person name="Lysak M.A."/>
            <person name="Jenkins J."/>
            <person name="Grimwood J."/>
            <person name="Chapman J."/>
            <person name="Prochnik S."/>
            <person name="Shu S."/>
            <person name="Rokhsar D."/>
            <person name="Schmutz J."/>
            <person name="Weigel D."/>
            <person name="Wright S.I."/>
        </authorList>
    </citation>
    <scope>NUCLEOTIDE SEQUENCE [LARGE SCALE GENOMIC DNA]</scope>
    <source>
        <strain evidence="6">cv. Monte Gargano</strain>
    </source>
</reference>
<keyword evidence="6" id="KW-1185">Reference proteome</keyword>
<dbReference type="InterPro" id="IPR036186">
    <property type="entry name" value="Serpin_sf"/>
</dbReference>
<accession>R0HEP4</accession>
<dbReference type="InterPro" id="IPR000215">
    <property type="entry name" value="Serpin_fam"/>
</dbReference>
<gene>
    <name evidence="5" type="ORF">CARUB_v10002846mg</name>
</gene>
<evidence type="ECO:0000259" key="4">
    <source>
        <dbReference type="SMART" id="SM00093"/>
    </source>
</evidence>
<evidence type="ECO:0000313" key="5">
    <source>
        <dbReference type="EMBL" id="EOA22258.1"/>
    </source>
</evidence>
<dbReference type="STRING" id="81985.R0HEP4"/>
<evidence type="ECO:0000256" key="2">
    <source>
        <dbReference type="RuleBase" id="RU000411"/>
    </source>
</evidence>
<dbReference type="PANTHER" id="PTHR11461">
    <property type="entry name" value="SERINE PROTEASE INHIBITOR, SERPIN"/>
    <property type="match status" value="1"/>
</dbReference>
<dbReference type="AlphaFoldDB" id="R0HEP4"/>
<dbReference type="Gene3D" id="2.30.39.10">
    <property type="entry name" value="Alpha-1-antitrypsin, domain 1"/>
    <property type="match status" value="1"/>
</dbReference>
<feature type="region of interest" description="Disordered" evidence="3">
    <location>
        <begin position="1"/>
        <end position="26"/>
    </location>
</feature>
<comment type="similarity">
    <text evidence="1 2">Belongs to the serpin family.</text>
</comment>
<dbReference type="SMART" id="SM00093">
    <property type="entry name" value="SERPIN"/>
    <property type="match status" value="1"/>
</dbReference>
<proteinExistence type="inferred from homology"/>
<protein>
    <recommendedName>
        <fullName evidence="4">Serpin domain-containing protein</fullName>
    </recommendedName>
</protein>
<dbReference type="EMBL" id="KB870810">
    <property type="protein sequence ID" value="EOA22258.1"/>
    <property type="molecule type" value="Genomic_DNA"/>
</dbReference>
<dbReference type="Proteomes" id="UP000029121">
    <property type="component" value="Unassembled WGS sequence"/>
</dbReference>
<feature type="domain" description="Serpin" evidence="4">
    <location>
        <begin position="43"/>
        <end position="397"/>
    </location>
</feature>
<organism evidence="5 6">
    <name type="scientific">Capsella rubella</name>
    <dbReference type="NCBI Taxonomy" id="81985"/>
    <lineage>
        <taxon>Eukaryota</taxon>
        <taxon>Viridiplantae</taxon>
        <taxon>Streptophyta</taxon>
        <taxon>Embryophyta</taxon>
        <taxon>Tracheophyta</taxon>
        <taxon>Spermatophyta</taxon>
        <taxon>Magnoliopsida</taxon>
        <taxon>eudicotyledons</taxon>
        <taxon>Gunneridae</taxon>
        <taxon>Pentapetalae</taxon>
        <taxon>rosids</taxon>
        <taxon>malvids</taxon>
        <taxon>Brassicales</taxon>
        <taxon>Brassicaceae</taxon>
        <taxon>Camelineae</taxon>
        <taxon>Capsella</taxon>
    </lineage>
</organism>
<dbReference type="InterPro" id="IPR042185">
    <property type="entry name" value="Serpin_sf_2"/>
</dbReference>